<keyword evidence="3" id="KW-1185">Reference proteome</keyword>
<gene>
    <name evidence="2" type="ORF">VFH_I151800</name>
</gene>
<dbReference type="Pfam" id="PF07734">
    <property type="entry name" value="FBA_1"/>
    <property type="match status" value="1"/>
</dbReference>
<sequence length="334" mass="39018">MEKISMAATKKKVSKYVPDDIVFMILSKLPIKSLKRFECVRKSWSLLIENTSFMNMFHNNLLSNLYYCSYYDQASLFMLVHGLTRKDYFYSFSIEKFESKVKLDLSNPFEDQEDYLENICIFGFSNINGTFFLYQDGSCKIVILWNPSRDEFNHIPPSPIESTLSRDARYSSPPDVYVDPIWEIYSLKSNSWRKLDLNMPHSIMGTKDARLYMDGMCHWLCRHRSSPFTPCLTSFYLSKEEFFVTSIPDDCFVVGEKEVYLAMLNEFIALLDMMEMVFTYQYWVNSVEKNRGFCSSLLGHCLAFHLGYEEEACSFPSRVIVYKESILPIEGISS</sequence>
<dbReference type="InterPro" id="IPR006527">
    <property type="entry name" value="F-box-assoc_dom_typ1"/>
</dbReference>
<feature type="domain" description="F-box associated beta-propeller type 1" evidence="1">
    <location>
        <begin position="180"/>
        <end position="284"/>
    </location>
</feature>
<dbReference type="SUPFAM" id="SSF81383">
    <property type="entry name" value="F-box domain"/>
    <property type="match status" value="1"/>
</dbReference>
<protein>
    <recommendedName>
        <fullName evidence="1">F-box associated beta-propeller type 1 domain-containing protein</fullName>
    </recommendedName>
</protein>
<dbReference type="Gene3D" id="1.20.1280.50">
    <property type="match status" value="1"/>
</dbReference>
<dbReference type="Proteomes" id="UP001157006">
    <property type="component" value="Chromosome 1S"/>
</dbReference>
<evidence type="ECO:0000259" key="1">
    <source>
        <dbReference type="Pfam" id="PF07734"/>
    </source>
</evidence>
<reference evidence="2 3" key="1">
    <citation type="submission" date="2023-01" db="EMBL/GenBank/DDBJ databases">
        <authorList>
            <person name="Kreplak J."/>
        </authorList>
    </citation>
    <scope>NUCLEOTIDE SEQUENCE [LARGE SCALE GENOMIC DNA]</scope>
</reference>
<dbReference type="InterPro" id="IPR017451">
    <property type="entry name" value="F-box-assoc_interact_dom"/>
</dbReference>
<dbReference type="EMBL" id="OX451735">
    <property type="protein sequence ID" value="CAI8594654.1"/>
    <property type="molecule type" value="Genomic_DNA"/>
</dbReference>
<dbReference type="PANTHER" id="PTHR31672">
    <property type="entry name" value="BNACNNG10540D PROTEIN"/>
    <property type="match status" value="1"/>
</dbReference>
<name>A0AAV0ZCQ4_VICFA</name>
<dbReference type="PANTHER" id="PTHR31672:SF13">
    <property type="entry name" value="F-BOX PROTEIN CPR30-LIKE"/>
    <property type="match status" value="1"/>
</dbReference>
<evidence type="ECO:0000313" key="3">
    <source>
        <dbReference type="Proteomes" id="UP001157006"/>
    </source>
</evidence>
<dbReference type="InterPro" id="IPR036047">
    <property type="entry name" value="F-box-like_dom_sf"/>
</dbReference>
<dbReference type="NCBIfam" id="TIGR01640">
    <property type="entry name" value="F_box_assoc_1"/>
    <property type="match status" value="1"/>
</dbReference>
<accession>A0AAV0ZCQ4</accession>
<proteinExistence type="predicted"/>
<organism evidence="2 3">
    <name type="scientific">Vicia faba</name>
    <name type="common">Broad bean</name>
    <name type="synonym">Faba vulgaris</name>
    <dbReference type="NCBI Taxonomy" id="3906"/>
    <lineage>
        <taxon>Eukaryota</taxon>
        <taxon>Viridiplantae</taxon>
        <taxon>Streptophyta</taxon>
        <taxon>Embryophyta</taxon>
        <taxon>Tracheophyta</taxon>
        <taxon>Spermatophyta</taxon>
        <taxon>Magnoliopsida</taxon>
        <taxon>eudicotyledons</taxon>
        <taxon>Gunneridae</taxon>
        <taxon>Pentapetalae</taxon>
        <taxon>rosids</taxon>
        <taxon>fabids</taxon>
        <taxon>Fabales</taxon>
        <taxon>Fabaceae</taxon>
        <taxon>Papilionoideae</taxon>
        <taxon>50 kb inversion clade</taxon>
        <taxon>NPAAA clade</taxon>
        <taxon>Hologalegina</taxon>
        <taxon>IRL clade</taxon>
        <taxon>Fabeae</taxon>
        <taxon>Vicia</taxon>
    </lineage>
</organism>
<evidence type="ECO:0000313" key="2">
    <source>
        <dbReference type="EMBL" id="CAI8594654.1"/>
    </source>
</evidence>
<dbReference type="InterPro" id="IPR050796">
    <property type="entry name" value="SCF_F-box_component"/>
</dbReference>
<dbReference type="AlphaFoldDB" id="A0AAV0ZCQ4"/>